<evidence type="ECO:0000259" key="1">
    <source>
        <dbReference type="Pfam" id="PF14244"/>
    </source>
</evidence>
<gene>
    <name evidence="2" type="ORF">R3W88_012710</name>
</gene>
<comment type="caution">
    <text evidence="2">The sequence shown here is derived from an EMBL/GenBank/DDBJ whole genome shotgun (WGS) entry which is preliminary data.</text>
</comment>
<feature type="domain" description="Retrotransposon Copia-like N-terminal" evidence="1">
    <location>
        <begin position="42"/>
        <end position="86"/>
    </location>
</feature>
<evidence type="ECO:0000313" key="2">
    <source>
        <dbReference type="EMBL" id="KAK4722477.1"/>
    </source>
</evidence>
<dbReference type="InterPro" id="IPR029472">
    <property type="entry name" value="Copia-like_N"/>
</dbReference>
<dbReference type="EMBL" id="JAWPEI010000007">
    <property type="protein sequence ID" value="KAK4722477.1"/>
    <property type="molecule type" value="Genomic_DNA"/>
</dbReference>
<proteinExistence type="predicted"/>
<dbReference type="Proteomes" id="UP001311915">
    <property type="component" value="Unassembled WGS sequence"/>
</dbReference>
<organism evidence="2 3">
    <name type="scientific">Solanum pinnatisectum</name>
    <name type="common">tansyleaf nightshade</name>
    <dbReference type="NCBI Taxonomy" id="50273"/>
    <lineage>
        <taxon>Eukaryota</taxon>
        <taxon>Viridiplantae</taxon>
        <taxon>Streptophyta</taxon>
        <taxon>Embryophyta</taxon>
        <taxon>Tracheophyta</taxon>
        <taxon>Spermatophyta</taxon>
        <taxon>Magnoliopsida</taxon>
        <taxon>eudicotyledons</taxon>
        <taxon>Gunneridae</taxon>
        <taxon>Pentapetalae</taxon>
        <taxon>asterids</taxon>
        <taxon>lamiids</taxon>
        <taxon>Solanales</taxon>
        <taxon>Solanaceae</taxon>
        <taxon>Solanoideae</taxon>
        <taxon>Solaneae</taxon>
        <taxon>Solanum</taxon>
    </lineage>
</organism>
<dbReference type="Pfam" id="PF14244">
    <property type="entry name" value="Retrotran_gag_3"/>
    <property type="match status" value="1"/>
</dbReference>
<reference evidence="2 3" key="1">
    <citation type="submission" date="2023-10" db="EMBL/GenBank/DDBJ databases">
        <title>Genome-Wide Identification Analysis in wild type Solanum Pinnatisectum Reveals Some Genes Defensing Phytophthora Infestans.</title>
        <authorList>
            <person name="Sun C."/>
        </authorList>
    </citation>
    <scope>NUCLEOTIDE SEQUENCE [LARGE SCALE GENOMIC DNA]</scope>
    <source>
        <strain evidence="2">LQN</strain>
        <tissue evidence="2">Leaf</tissue>
    </source>
</reference>
<dbReference type="AlphaFoldDB" id="A0AAV9LB07"/>
<protein>
    <recommendedName>
        <fullName evidence="1">Retrotransposon Copia-like N-terminal domain-containing protein</fullName>
    </recommendedName>
</protein>
<accession>A0AAV9LB07</accession>
<dbReference type="PANTHER" id="PTHR37610:SF78">
    <property type="entry name" value="GAG-POLYPEPTIDE OF LTR COPIA-TYPE-RELATED"/>
    <property type="match status" value="1"/>
</dbReference>
<dbReference type="PANTHER" id="PTHR37610">
    <property type="entry name" value="CCHC-TYPE DOMAIN-CONTAINING PROTEIN"/>
    <property type="match status" value="1"/>
</dbReference>
<evidence type="ECO:0000313" key="3">
    <source>
        <dbReference type="Proteomes" id="UP001311915"/>
    </source>
</evidence>
<keyword evidence="3" id="KW-1185">Reference proteome</keyword>
<name>A0AAV9LB07_9SOLN</name>
<sequence length="252" mass="28226">MVNTSVNDDANQVNSTVANGVPPVIQGLQAPVDFNHPLNLSNSDVSGMTIISFQLKGSENYGVWSKSIRIALLGRNKVGLIDGSWNKERFPVELWGQWERVNAIVLSWLMNSVSSSLLGGVDLKERFDKIDGSRTFNIHQEIATMSQGVQSVSVYFSKLKELWDEFESMVPFPACNCERSKDFIMYLQRQKLYQFLMGLNDTYSQPRSQILLMVPLPSRNARPLSMVMSDESRKSVARVVNASGLLGAMQEL</sequence>